<dbReference type="PANTHER" id="PTHR43767">
    <property type="entry name" value="LONG-CHAIN-FATTY-ACID--COA LIGASE"/>
    <property type="match status" value="1"/>
</dbReference>
<reference evidence="5" key="1">
    <citation type="submission" date="2021-01" db="EMBL/GenBank/DDBJ databases">
        <title>Ramlibacter sp. strain AW1 16S ribosomal RNA gene Genome sequencing and assembly.</title>
        <authorList>
            <person name="Kang M."/>
        </authorList>
    </citation>
    <scope>NUCLEOTIDE SEQUENCE</scope>
    <source>
        <strain evidence="5">AW1</strain>
    </source>
</reference>
<dbReference type="InterPro" id="IPR050237">
    <property type="entry name" value="ATP-dep_AMP-bd_enzyme"/>
</dbReference>
<organism evidence="5 6">
    <name type="scientific">Ramlibacter aurantiacus</name>
    <dbReference type="NCBI Taxonomy" id="2801330"/>
    <lineage>
        <taxon>Bacteria</taxon>
        <taxon>Pseudomonadati</taxon>
        <taxon>Pseudomonadota</taxon>
        <taxon>Betaproteobacteria</taxon>
        <taxon>Burkholderiales</taxon>
        <taxon>Comamonadaceae</taxon>
        <taxon>Ramlibacter</taxon>
    </lineage>
</organism>
<keyword evidence="6" id="KW-1185">Reference proteome</keyword>
<sequence length="506" mass="56247">MLTGDMLRRAAERFPDKTAVIWQDRRTSYHELEERSNQLAHALASLGLARGAKVAILSRNRTEYVEAFFGTARSGCVLVNVSVLYAPDELQFVLAKADAEVLLVEEPFVERVRSVLPRLPQLRHVVVIGAELPQWPSFERFIAPQPVSLPGVDLHEDEAFCMTYTGGTTGRPKGVLANHRSRAVTAHTVVVESRLTEFDVVAIVTPLFHVAALNIMLQPAVLLGATVVLLTKWDVRVFAQQVREHRVSASFMVPTQVGMIVSDPGFDVADYASWTRLNFSGAPMPDWVQRTVMEKLPGLRLTQFYGQSEMGIVAVMKHEDLDRKLGSVGRQAYNADLALLDTEGRPVAPGEVGEICARGENVMIEYYGEPGQTASFRKHGWAWSGDLATRDEQGFLTLVDRSKDMIISGGENIYPKEIEIVLYEHEAVAECAVFGVPDATWGELPVAHVQLKTGHAASEAELIDFCATRLARFKRPRSIRIVDDFPKTAIGKIQKNVLREQYRQST</sequence>
<name>A0A936ZJW2_9BURK</name>
<dbReference type="RefSeq" id="WP_201682141.1">
    <property type="nucleotide sequence ID" value="NZ_JAEQNA010000001.1"/>
</dbReference>
<dbReference type="Pfam" id="PF00501">
    <property type="entry name" value="AMP-binding"/>
    <property type="match status" value="1"/>
</dbReference>
<evidence type="ECO:0000313" key="5">
    <source>
        <dbReference type="EMBL" id="MBL0419086.1"/>
    </source>
</evidence>
<dbReference type="PANTHER" id="PTHR43767:SF7">
    <property type="entry name" value="MEDIUM_LONG-CHAIN-FATTY-ACID--COA LIGASE FADD8"/>
    <property type="match status" value="1"/>
</dbReference>
<dbReference type="EMBL" id="JAEQNA010000001">
    <property type="protein sequence ID" value="MBL0419086.1"/>
    <property type="molecule type" value="Genomic_DNA"/>
</dbReference>
<dbReference type="SUPFAM" id="SSF56801">
    <property type="entry name" value="Acetyl-CoA synthetase-like"/>
    <property type="match status" value="1"/>
</dbReference>
<gene>
    <name evidence="5" type="ORF">JI739_01880</name>
</gene>
<dbReference type="Gene3D" id="3.30.300.30">
    <property type="match status" value="1"/>
</dbReference>
<dbReference type="Proteomes" id="UP000613011">
    <property type="component" value="Unassembled WGS sequence"/>
</dbReference>
<dbReference type="Gene3D" id="3.40.50.12780">
    <property type="entry name" value="N-terminal domain of ligase-like"/>
    <property type="match status" value="1"/>
</dbReference>
<accession>A0A936ZJW2</accession>
<feature type="domain" description="AMP-dependent synthetase/ligase" evidence="3">
    <location>
        <begin position="7"/>
        <end position="367"/>
    </location>
</feature>
<comment type="caution">
    <text evidence="5">The sequence shown here is derived from an EMBL/GenBank/DDBJ whole genome shotgun (WGS) entry which is preliminary data.</text>
</comment>
<dbReference type="GO" id="GO:0016877">
    <property type="term" value="F:ligase activity, forming carbon-sulfur bonds"/>
    <property type="evidence" value="ECO:0007669"/>
    <property type="project" value="UniProtKB-ARBA"/>
</dbReference>
<dbReference type="NCBIfam" id="NF004837">
    <property type="entry name" value="PRK06187.1"/>
    <property type="match status" value="1"/>
</dbReference>
<evidence type="ECO:0000313" key="6">
    <source>
        <dbReference type="Proteomes" id="UP000613011"/>
    </source>
</evidence>
<dbReference type="AlphaFoldDB" id="A0A936ZJW2"/>
<keyword evidence="2 5" id="KW-0436">Ligase</keyword>
<evidence type="ECO:0000259" key="4">
    <source>
        <dbReference type="Pfam" id="PF13193"/>
    </source>
</evidence>
<evidence type="ECO:0000259" key="3">
    <source>
        <dbReference type="Pfam" id="PF00501"/>
    </source>
</evidence>
<dbReference type="InterPro" id="IPR042099">
    <property type="entry name" value="ANL_N_sf"/>
</dbReference>
<dbReference type="InterPro" id="IPR045851">
    <property type="entry name" value="AMP-bd_C_sf"/>
</dbReference>
<feature type="domain" description="AMP-binding enzyme C-terminal" evidence="4">
    <location>
        <begin position="417"/>
        <end position="492"/>
    </location>
</feature>
<dbReference type="InterPro" id="IPR025110">
    <property type="entry name" value="AMP-bd_C"/>
</dbReference>
<dbReference type="InterPro" id="IPR020845">
    <property type="entry name" value="AMP-binding_CS"/>
</dbReference>
<evidence type="ECO:0000256" key="2">
    <source>
        <dbReference type="ARBA" id="ARBA00022598"/>
    </source>
</evidence>
<dbReference type="InterPro" id="IPR000873">
    <property type="entry name" value="AMP-dep_synth/lig_dom"/>
</dbReference>
<comment type="similarity">
    <text evidence="1">Belongs to the ATP-dependent AMP-binding enzyme family.</text>
</comment>
<proteinExistence type="inferred from homology"/>
<dbReference type="Pfam" id="PF13193">
    <property type="entry name" value="AMP-binding_C"/>
    <property type="match status" value="1"/>
</dbReference>
<protein>
    <submittedName>
        <fullName evidence="5">Long-chain-fatty-acid--CoA ligase</fullName>
    </submittedName>
</protein>
<dbReference type="FunFam" id="3.30.300.30:FF:000008">
    <property type="entry name" value="2,3-dihydroxybenzoate-AMP ligase"/>
    <property type="match status" value="1"/>
</dbReference>
<evidence type="ECO:0000256" key="1">
    <source>
        <dbReference type="ARBA" id="ARBA00006432"/>
    </source>
</evidence>
<dbReference type="PROSITE" id="PS00455">
    <property type="entry name" value="AMP_BINDING"/>
    <property type="match status" value="1"/>
</dbReference>